<comment type="caution">
    <text evidence="1">The sequence shown here is derived from an EMBL/GenBank/DDBJ whole genome shotgun (WGS) entry which is preliminary data.</text>
</comment>
<dbReference type="EMBL" id="BKCJ011898659">
    <property type="protein sequence ID" value="GFD61666.1"/>
    <property type="molecule type" value="Genomic_DNA"/>
</dbReference>
<reference evidence="1" key="1">
    <citation type="journal article" date="2019" name="Sci. Rep.">
        <title>Draft genome of Tanacetum cinerariifolium, the natural source of mosquito coil.</title>
        <authorList>
            <person name="Yamashiro T."/>
            <person name="Shiraishi A."/>
            <person name="Satake H."/>
            <person name="Nakayama K."/>
        </authorList>
    </citation>
    <scope>NUCLEOTIDE SEQUENCE</scope>
</reference>
<evidence type="ECO:0000313" key="1">
    <source>
        <dbReference type="EMBL" id="GFD61666.1"/>
    </source>
</evidence>
<protein>
    <recommendedName>
        <fullName evidence="2">Reverse transcriptase domain-containing protein</fullName>
    </recommendedName>
</protein>
<dbReference type="AlphaFoldDB" id="A0A699XUQ8"/>
<feature type="non-terminal residue" evidence="1">
    <location>
        <position position="1"/>
    </location>
</feature>
<proteinExistence type="predicted"/>
<evidence type="ECO:0008006" key="2">
    <source>
        <dbReference type="Google" id="ProtNLM"/>
    </source>
</evidence>
<name>A0A699XUQ8_TANCI</name>
<sequence length="44" mass="4907">LPDYVPGPEEPEQAPPSPVCIPYVPKPVYPEYIPPEDDVFPAEE</sequence>
<gene>
    <name evidence="1" type="ORF">Tci_933635</name>
</gene>
<organism evidence="1">
    <name type="scientific">Tanacetum cinerariifolium</name>
    <name type="common">Dalmatian daisy</name>
    <name type="synonym">Chrysanthemum cinerariifolium</name>
    <dbReference type="NCBI Taxonomy" id="118510"/>
    <lineage>
        <taxon>Eukaryota</taxon>
        <taxon>Viridiplantae</taxon>
        <taxon>Streptophyta</taxon>
        <taxon>Embryophyta</taxon>
        <taxon>Tracheophyta</taxon>
        <taxon>Spermatophyta</taxon>
        <taxon>Magnoliopsida</taxon>
        <taxon>eudicotyledons</taxon>
        <taxon>Gunneridae</taxon>
        <taxon>Pentapetalae</taxon>
        <taxon>asterids</taxon>
        <taxon>campanulids</taxon>
        <taxon>Asterales</taxon>
        <taxon>Asteraceae</taxon>
        <taxon>Asteroideae</taxon>
        <taxon>Anthemideae</taxon>
        <taxon>Anthemidinae</taxon>
        <taxon>Tanacetum</taxon>
    </lineage>
</organism>
<accession>A0A699XUQ8</accession>